<feature type="compositionally biased region" description="Low complexity" evidence="1">
    <location>
        <begin position="203"/>
        <end position="232"/>
    </location>
</feature>
<evidence type="ECO:0000313" key="2">
    <source>
        <dbReference type="EMBL" id="KAG2447433.1"/>
    </source>
</evidence>
<reference evidence="2" key="1">
    <citation type="journal article" date="2020" name="bioRxiv">
        <title>Comparative genomics of Chlamydomonas.</title>
        <authorList>
            <person name="Craig R.J."/>
            <person name="Hasan A.R."/>
            <person name="Ness R.W."/>
            <person name="Keightley P.D."/>
        </authorList>
    </citation>
    <scope>NUCLEOTIDE SEQUENCE</scope>
    <source>
        <strain evidence="2">CCAP 11/173</strain>
    </source>
</reference>
<dbReference type="AlphaFoldDB" id="A0A835WH48"/>
<dbReference type="Proteomes" id="UP000613740">
    <property type="component" value="Unassembled WGS sequence"/>
</dbReference>
<keyword evidence="3" id="KW-1185">Reference proteome</keyword>
<protein>
    <submittedName>
        <fullName evidence="2">Uncharacterized protein</fullName>
    </submittedName>
</protein>
<feature type="compositionally biased region" description="Acidic residues" evidence="1">
    <location>
        <begin position="166"/>
        <end position="177"/>
    </location>
</feature>
<proteinExistence type="predicted"/>
<comment type="caution">
    <text evidence="2">The sequence shown here is derived from an EMBL/GenBank/DDBJ whole genome shotgun (WGS) entry which is preliminary data.</text>
</comment>
<organism evidence="2 3">
    <name type="scientific">Chlamydomonas schloesseri</name>
    <dbReference type="NCBI Taxonomy" id="2026947"/>
    <lineage>
        <taxon>Eukaryota</taxon>
        <taxon>Viridiplantae</taxon>
        <taxon>Chlorophyta</taxon>
        <taxon>core chlorophytes</taxon>
        <taxon>Chlorophyceae</taxon>
        <taxon>CS clade</taxon>
        <taxon>Chlamydomonadales</taxon>
        <taxon>Chlamydomonadaceae</taxon>
        <taxon>Chlamydomonas</taxon>
    </lineage>
</organism>
<feature type="region of interest" description="Disordered" evidence="1">
    <location>
        <begin position="162"/>
        <end position="232"/>
    </location>
</feature>
<sequence length="341" mass="33791">MREALRALAQSELLSALLRDVVRHANISVCAGAARLQDAGSQTSLEVSRIIQLSEDNEGAAAGLQQALAASQRHQAALQSELRAAQEAIQLMVPRIHELQLRNGRLYEALGRAHGAMQAAAAQVASAATSAPGDGTTSPLMAGRSLSQLVAGLRDAMAEARRTMAAEEEEGEQEGGAEAEGLSSPMPAGLASGGSTRRRDDASVSPDQAASSPASARRRNSTPSTSGVSSVAGAGAGAGAGALVGAALQRAMSSAVNTPRGATPRAAAAAAAAAAGVEGCCSGVVARAAGLTPRSGMGKLGVAGGGTVAPVPPLSLSKVLASDVPARSLTQAPPQQPALLA</sequence>
<evidence type="ECO:0000256" key="1">
    <source>
        <dbReference type="SAM" id="MobiDB-lite"/>
    </source>
</evidence>
<gene>
    <name evidence="2" type="ORF">HYH02_007758</name>
</gene>
<name>A0A835WH48_9CHLO</name>
<evidence type="ECO:0000313" key="3">
    <source>
        <dbReference type="Proteomes" id="UP000613740"/>
    </source>
</evidence>
<accession>A0A835WH48</accession>
<dbReference type="EMBL" id="JAEHOD010000022">
    <property type="protein sequence ID" value="KAG2447433.1"/>
    <property type="molecule type" value="Genomic_DNA"/>
</dbReference>
<dbReference type="OrthoDB" id="551027at2759"/>